<dbReference type="Pfam" id="PF01757">
    <property type="entry name" value="Acyl_transf_3"/>
    <property type="match status" value="1"/>
</dbReference>
<feature type="transmembrane region" description="Helical" evidence="1">
    <location>
        <begin position="287"/>
        <end position="306"/>
    </location>
</feature>
<dbReference type="KEGG" id="pact:CA264_00515"/>
<dbReference type="OrthoDB" id="9796461at2"/>
<evidence type="ECO:0000256" key="1">
    <source>
        <dbReference type="SAM" id="Phobius"/>
    </source>
</evidence>
<feature type="transmembrane region" description="Helical" evidence="1">
    <location>
        <begin position="363"/>
        <end position="386"/>
    </location>
</feature>
<feature type="transmembrane region" description="Helical" evidence="1">
    <location>
        <begin position="85"/>
        <end position="106"/>
    </location>
</feature>
<evidence type="ECO:0000259" key="2">
    <source>
        <dbReference type="Pfam" id="PF01757"/>
    </source>
</evidence>
<organism evidence="3 4">
    <name type="scientific">Pontibacter actiniarum</name>
    <dbReference type="NCBI Taxonomy" id="323450"/>
    <lineage>
        <taxon>Bacteria</taxon>
        <taxon>Pseudomonadati</taxon>
        <taxon>Bacteroidota</taxon>
        <taxon>Cytophagia</taxon>
        <taxon>Cytophagales</taxon>
        <taxon>Hymenobacteraceae</taxon>
        <taxon>Pontibacter</taxon>
    </lineage>
</organism>
<feature type="transmembrane region" description="Helical" evidence="1">
    <location>
        <begin position="262"/>
        <end position="281"/>
    </location>
</feature>
<keyword evidence="1" id="KW-0812">Transmembrane</keyword>
<dbReference type="InterPro" id="IPR002656">
    <property type="entry name" value="Acyl_transf_3_dom"/>
</dbReference>
<dbReference type="GO" id="GO:0000271">
    <property type="term" value="P:polysaccharide biosynthetic process"/>
    <property type="evidence" value="ECO:0007669"/>
    <property type="project" value="TreeGrafter"/>
</dbReference>
<sequence>MWQAFLLWVALFRLLKGIFVCTLAHQTSISKPMSAVTRKAFKRVLFPQLRLSPISAGQKVEALDGIRGLAILAVLCYHCTSFFPLGWVGVDLFFVLSGFLLTNILLQRRQESGYFRSFYAKRALRILPLYALILWAACIFSVIYATELPHISYFFFLQNVSTALANAFPGNTHHLNHLWSIAVEEQFYLILPLAVYFLAARNYLLFLFALLVTALLSRSLLFWEGNLGYYVLLTSRMDALAFGSLAALLLQHHREVLNRWTLPLLYASAGILLVAVLTEGPGYDNPYLATAGYTLFALLFSCLLTVSLSTHPRNAVRQLFRTRTLRALGKYSFGLYIYHWPLFRLFTDPLKHHLKGYIPGQYLSLSVALLLAATTAIVTLLSYHLVEVRFLRLKKKVARKASGSADLEPTGSIKV</sequence>
<gene>
    <name evidence="3" type="ORF">CA264_00515</name>
</gene>
<dbReference type="InterPro" id="IPR050879">
    <property type="entry name" value="Acyltransferase_3"/>
</dbReference>
<feature type="transmembrane region" description="Helical" evidence="1">
    <location>
        <begin position="227"/>
        <end position="250"/>
    </location>
</feature>
<keyword evidence="1" id="KW-1133">Transmembrane helix</keyword>
<keyword evidence="4" id="KW-1185">Reference proteome</keyword>
<name>A0A1X9YME9_9BACT</name>
<dbReference type="AlphaFoldDB" id="A0A1X9YME9"/>
<dbReference type="STRING" id="709015.GCA_000472485_04281"/>
<dbReference type="PANTHER" id="PTHR23028">
    <property type="entry name" value="ACETYLTRANSFERASE"/>
    <property type="match status" value="1"/>
</dbReference>
<accession>A0A1X9YME9</accession>
<feature type="transmembrane region" description="Helical" evidence="1">
    <location>
        <begin position="189"/>
        <end position="215"/>
    </location>
</feature>
<dbReference type="Proteomes" id="UP000266292">
    <property type="component" value="Chromosome"/>
</dbReference>
<reference evidence="4" key="1">
    <citation type="submission" date="2017-05" db="EMBL/GenBank/DDBJ databases">
        <authorList>
            <person name="Ray J."/>
            <person name="Price M."/>
            <person name="Deutschbauer A."/>
        </authorList>
    </citation>
    <scope>NUCLEOTIDE SEQUENCE [LARGE SCALE GENOMIC DNA]</scope>
    <source>
        <strain evidence="4">DSM 19842</strain>
    </source>
</reference>
<dbReference type="GO" id="GO:0016020">
    <property type="term" value="C:membrane"/>
    <property type="evidence" value="ECO:0007669"/>
    <property type="project" value="TreeGrafter"/>
</dbReference>
<dbReference type="GO" id="GO:0016747">
    <property type="term" value="F:acyltransferase activity, transferring groups other than amino-acyl groups"/>
    <property type="evidence" value="ECO:0007669"/>
    <property type="project" value="InterPro"/>
</dbReference>
<proteinExistence type="predicted"/>
<protein>
    <recommendedName>
        <fullName evidence="2">Acyltransferase 3 domain-containing protein</fullName>
    </recommendedName>
</protein>
<feature type="transmembrane region" description="Helical" evidence="1">
    <location>
        <begin position="327"/>
        <end position="343"/>
    </location>
</feature>
<feature type="transmembrane region" description="Helical" evidence="1">
    <location>
        <begin position="127"/>
        <end position="145"/>
    </location>
</feature>
<dbReference type="EMBL" id="CP021235">
    <property type="protein sequence ID" value="ARS34042.1"/>
    <property type="molecule type" value="Genomic_DNA"/>
</dbReference>
<dbReference type="PANTHER" id="PTHR23028:SF53">
    <property type="entry name" value="ACYL_TRANSF_3 DOMAIN-CONTAINING PROTEIN"/>
    <property type="match status" value="1"/>
</dbReference>
<evidence type="ECO:0000313" key="3">
    <source>
        <dbReference type="EMBL" id="ARS34042.1"/>
    </source>
</evidence>
<feature type="domain" description="Acyltransferase 3" evidence="2">
    <location>
        <begin position="61"/>
        <end position="381"/>
    </location>
</feature>
<evidence type="ECO:0000313" key="4">
    <source>
        <dbReference type="Proteomes" id="UP000266292"/>
    </source>
</evidence>
<keyword evidence="1" id="KW-0472">Membrane</keyword>